<evidence type="ECO:0000259" key="5">
    <source>
        <dbReference type="Pfam" id="PF16687"/>
    </source>
</evidence>
<feature type="compositionally biased region" description="Polar residues" evidence="3">
    <location>
        <begin position="1286"/>
        <end position="1304"/>
    </location>
</feature>
<feature type="domain" description="ELYS beta-propeller" evidence="5">
    <location>
        <begin position="5"/>
        <end position="505"/>
    </location>
</feature>
<feature type="region of interest" description="Disordered" evidence="3">
    <location>
        <begin position="1286"/>
        <end position="1547"/>
    </location>
</feature>
<evidence type="ECO:0000313" key="6">
    <source>
        <dbReference type="EMBL" id="CAH2017316.1"/>
    </source>
</evidence>
<keyword evidence="2" id="KW-0539">Nucleus</keyword>
<feature type="compositionally biased region" description="Low complexity" evidence="3">
    <location>
        <begin position="1511"/>
        <end position="1534"/>
    </location>
</feature>
<dbReference type="InterPro" id="IPR052620">
    <property type="entry name" value="ELYS/MEL-28_NucAsmblyFactor"/>
</dbReference>
<dbReference type="Proteomes" id="UP001152888">
    <property type="component" value="Unassembled WGS sequence"/>
</dbReference>
<evidence type="ECO:0000256" key="1">
    <source>
        <dbReference type="ARBA" id="ARBA00004123"/>
    </source>
</evidence>
<dbReference type="InterPro" id="IPR032040">
    <property type="entry name" value="ELYS-bb"/>
</dbReference>
<evidence type="ECO:0000313" key="7">
    <source>
        <dbReference type="Proteomes" id="UP001152888"/>
    </source>
</evidence>
<dbReference type="InterPro" id="IPR025151">
    <property type="entry name" value="ELYS_dom"/>
</dbReference>
<feature type="region of interest" description="Disordered" evidence="3">
    <location>
        <begin position="1652"/>
        <end position="1682"/>
    </location>
</feature>
<reference evidence="6" key="1">
    <citation type="submission" date="2022-03" db="EMBL/GenBank/DDBJ databases">
        <authorList>
            <person name="Sayadi A."/>
        </authorList>
    </citation>
    <scope>NUCLEOTIDE SEQUENCE</scope>
</reference>
<organism evidence="6 7">
    <name type="scientific">Acanthoscelides obtectus</name>
    <name type="common">Bean weevil</name>
    <name type="synonym">Bruchus obtectus</name>
    <dbReference type="NCBI Taxonomy" id="200917"/>
    <lineage>
        <taxon>Eukaryota</taxon>
        <taxon>Metazoa</taxon>
        <taxon>Ecdysozoa</taxon>
        <taxon>Arthropoda</taxon>
        <taxon>Hexapoda</taxon>
        <taxon>Insecta</taxon>
        <taxon>Pterygota</taxon>
        <taxon>Neoptera</taxon>
        <taxon>Endopterygota</taxon>
        <taxon>Coleoptera</taxon>
        <taxon>Polyphaga</taxon>
        <taxon>Cucujiformia</taxon>
        <taxon>Chrysomeloidea</taxon>
        <taxon>Chrysomelidae</taxon>
        <taxon>Bruchinae</taxon>
        <taxon>Bruchini</taxon>
        <taxon>Acanthoscelides</taxon>
    </lineage>
</organism>
<dbReference type="GO" id="GO:0005634">
    <property type="term" value="C:nucleus"/>
    <property type="evidence" value="ECO:0007669"/>
    <property type="project" value="UniProtKB-SubCell"/>
</dbReference>
<feature type="compositionally biased region" description="Polar residues" evidence="3">
    <location>
        <begin position="1496"/>
        <end position="1509"/>
    </location>
</feature>
<dbReference type="EMBL" id="CAKOFQ010009209">
    <property type="protein sequence ID" value="CAH2017316.1"/>
    <property type="molecule type" value="Genomic_DNA"/>
</dbReference>
<evidence type="ECO:0008006" key="8">
    <source>
        <dbReference type="Google" id="ProtNLM"/>
    </source>
</evidence>
<evidence type="ECO:0000256" key="2">
    <source>
        <dbReference type="ARBA" id="ARBA00023242"/>
    </source>
</evidence>
<protein>
    <recommendedName>
        <fullName evidence="8">Protein ELYS</fullName>
    </recommendedName>
</protein>
<dbReference type="Pfam" id="PF16687">
    <property type="entry name" value="ELYS-bb"/>
    <property type="match status" value="1"/>
</dbReference>
<proteinExistence type="predicted"/>
<keyword evidence="7" id="KW-1185">Reference proteome</keyword>
<name>A0A9P0QCT5_ACAOB</name>
<evidence type="ECO:0000259" key="4">
    <source>
        <dbReference type="Pfam" id="PF13934"/>
    </source>
</evidence>
<feature type="compositionally biased region" description="Basic and acidic residues" evidence="3">
    <location>
        <begin position="1416"/>
        <end position="1447"/>
    </location>
</feature>
<gene>
    <name evidence="6" type="ORF">ACAOBT_LOCUS35934</name>
</gene>
<dbReference type="PANTHER" id="PTHR21583:SF8">
    <property type="entry name" value="PROTEIN ELYS"/>
    <property type="match status" value="1"/>
</dbReference>
<evidence type="ECO:0000256" key="3">
    <source>
        <dbReference type="SAM" id="MobiDB-lite"/>
    </source>
</evidence>
<dbReference type="OrthoDB" id="6513151at2759"/>
<dbReference type="PANTHER" id="PTHR21583">
    <property type="entry name" value="ELYS PROTEIN"/>
    <property type="match status" value="1"/>
</dbReference>
<accession>A0A9P0QCT5</accession>
<feature type="compositionally biased region" description="Basic and acidic residues" evidence="3">
    <location>
        <begin position="1470"/>
        <end position="1484"/>
    </location>
</feature>
<feature type="compositionally biased region" description="Acidic residues" evidence="3">
    <location>
        <begin position="1657"/>
        <end position="1672"/>
    </location>
</feature>
<sequence length="1760" mass="198395">MSFTISKITPFPQNTLQFIPQNDSNEVVQSAWPVLGGILSEGKYVWHAKGSCLEVRNGKSGFKIGAWTFGCVLRDSNTKIVCVEEVDTSSGHLPLLAVGLDCSISGGSICIFDAGSSRVIRAIHVKERISNMNVVDSALEVLNLPGSLRCFDGILAVGTLGGDILLIDICRQICMDQEQVRDEISPCQIVIIPPHKVDKVERYKEQCIKEGNHLAIHLNIVLDSKTEHFTLKGPQNENKLFVNKEEVSVSKLYYCSQLTSLLVGFNFGAFQLWDLTTLSLIYTSPVCEDHLPITQFAFLEPTDDPRAFCYVWVAYSNTELYQGGFPFAVMYSFCYASKENHEGYGYLYQDFQFCTVRFQIELGVLHSTNKTKGGCILNFQPVYKQPNNKDSATKSTSDVLALTQISWTVWFDRGETQTNMLVFDLNQWYKEQMPTFSSWKESSTYILKTSLTEQILMSGHKSSLILDCRVITKSLNQFLGVQKLEEHFYPTALSFDVYVVRENDIIVVHSDSLQKALLSQIESAGPLCLVRTNDVYQQVINLGLTPLFVDLQVNTSTTIEAQREIILNVGLEHHLTGWLCKCASEWANGSFSSAGCSLDFLLNWAFHRAVTLKTTCDRYCKSLFDYSQLPLDSNTSILLNSCTRQINNLCTFYAFVFGKLHNYLALPRVVEEQAASLDMVSIYFEVLVWMVNVGLLPECHQSVYPKDNSEKVNAPYPVVELTKYYNERRAQLRLLSKDTFASSDQLLFIDNLIAIKCGAEQLQKQWQDDRGSGLYPPPSLQSLLRSYLVPEANLLYKHTLVIYVFLDLAMTLDQTRYSGVITHLIKFPAVFKVPPSLIKITQAFWQLDHGDFASAMELMLDPQISNNDLQPWQHNVAMRALLLQEQNNLALFYMQVRKPPINSEKDILTAISLFVANNMLDEAFYFKNQHNSANIQILLQHLFRECNKSGSLQNLLYRRLDTKEEKAFFDYLKSINNPNFEDLQVFYYLLRARFIEAFDVHTNIKKRNPDSLGLSGQKNASVSDHVVKIFKKYLPDVSKNLVEYVRKERASVWTKLTRPTPLSVFVHDNNEQVQYKSTVIHAAISKAKSTFLDNKLNVSTEGTPFLRTPVALRKKSRLATTIVTPHVIDYEEECPTPAKRLRLSPRGSTVSPLANQSMHSKMLTPIVKRSTCTDQESRLNATPHSILKVKSQDDPLSQTYDDLAIRNDSRIISLSCRMPTQNTPKKIQFDETTRFSTSLSDDSSLRIPVADSTGNESSICIEDRLIQEAEQKRLSSLSSVDASMMVSSKESSGTDSFYSPSSSLDEGARKGSSSVIKEPEQNVVEHAEMQVPRQDELKHDVDIDLHETKTMPQSPRARRSYKTLHDASSLLETRRTRASSVDKSLTESPRRTRTSSVDKSLIESPRRTRASSVDKSLIESPRRTRASSVERSEDVSMKDDAADDETKTLPQSPKARRSYKRSYDESAALEPRRTRASSVEKCRTESPSIEPRRTRASSVDKSIRISSVGASPAIRISSETSSSESPATSVSESPKQSPRLLQVNRRKPLSRQVLEHNAFSALQSSKFVSKEVIVTKKDSTVITETSADSTKVISLEIDSQVSEKISENQRSLRLTDSVRKEERIEHAEKNSEGDDSFLSQLADEWIKGRKVGKNCSDDESEVKDEVDTELNEPTDVTGSSTVDKNYLEANKNSGDNQSEVEDKVESDSIQLEFSTEEIKPAGEVPSSTVDNNYLEARKKVVIMSQKLKIKLILKKSNLLM</sequence>
<dbReference type="Pfam" id="PF13934">
    <property type="entry name" value="ELYS"/>
    <property type="match status" value="1"/>
</dbReference>
<comment type="subcellular location">
    <subcellularLocation>
        <location evidence="1">Nucleus</location>
    </subcellularLocation>
</comment>
<feature type="compositionally biased region" description="Basic and acidic residues" evidence="3">
    <location>
        <begin position="1317"/>
        <end position="1349"/>
    </location>
</feature>
<feature type="domain" description="ELYS-like" evidence="4">
    <location>
        <begin position="747"/>
        <end position="974"/>
    </location>
</feature>
<comment type="caution">
    <text evidence="6">The sequence shown here is derived from an EMBL/GenBank/DDBJ whole genome shotgun (WGS) entry which is preliminary data.</text>
</comment>